<keyword evidence="4" id="KW-0119">Carbohydrate metabolism</keyword>
<protein>
    <submittedName>
        <fullName evidence="8">Glycoside hydrolase</fullName>
    </submittedName>
</protein>
<evidence type="ECO:0000259" key="7">
    <source>
        <dbReference type="PROSITE" id="PS51910"/>
    </source>
</evidence>
<evidence type="ECO:0000313" key="9">
    <source>
        <dbReference type="Proteomes" id="UP000030669"/>
    </source>
</evidence>
<keyword evidence="9" id="KW-1185">Reference proteome</keyword>
<keyword evidence="5" id="KW-0326">Glycosidase</keyword>
<keyword evidence="3" id="KW-0146">Chitin degradation</keyword>
<reference evidence="8 9" key="1">
    <citation type="journal article" date="2012" name="Science">
        <title>The Paleozoic origin of enzymatic lignin decomposition reconstructed from 31 fungal genomes.</title>
        <authorList>
            <person name="Floudas D."/>
            <person name="Binder M."/>
            <person name="Riley R."/>
            <person name="Barry K."/>
            <person name="Blanchette R.A."/>
            <person name="Henrissat B."/>
            <person name="Martinez A.T."/>
            <person name="Otillar R."/>
            <person name="Spatafora J.W."/>
            <person name="Yadav J.S."/>
            <person name="Aerts A."/>
            <person name="Benoit I."/>
            <person name="Boyd A."/>
            <person name="Carlson A."/>
            <person name="Copeland A."/>
            <person name="Coutinho P.M."/>
            <person name="de Vries R.P."/>
            <person name="Ferreira P."/>
            <person name="Findley K."/>
            <person name="Foster B."/>
            <person name="Gaskell J."/>
            <person name="Glotzer D."/>
            <person name="Gorecki P."/>
            <person name="Heitman J."/>
            <person name="Hesse C."/>
            <person name="Hori C."/>
            <person name="Igarashi K."/>
            <person name="Jurgens J.A."/>
            <person name="Kallen N."/>
            <person name="Kersten P."/>
            <person name="Kohler A."/>
            <person name="Kuees U."/>
            <person name="Kumar T.K.A."/>
            <person name="Kuo A."/>
            <person name="LaButti K."/>
            <person name="Larrondo L.F."/>
            <person name="Lindquist E."/>
            <person name="Ling A."/>
            <person name="Lombard V."/>
            <person name="Lucas S."/>
            <person name="Lundell T."/>
            <person name="Martin R."/>
            <person name="McLaughlin D.J."/>
            <person name="Morgenstern I."/>
            <person name="Morin E."/>
            <person name="Murat C."/>
            <person name="Nagy L.G."/>
            <person name="Nolan M."/>
            <person name="Ohm R.A."/>
            <person name="Patyshakuliyeva A."/>
            <person name="Rokas A."/>
            <person name="Ruiz-Duenas F.J."/>
            <person name="Sabat G."/>
            <person name="Salamov A."/>
            <person name="Samejima M."/>
            <person name="Schmutz J."/>
            <person name="Slot J.C."/>
            <person name="St John F."/>
            <person name="Stenlid J."/>
            <person name="Sun H."/>
            <person name="Sun S."/>
            <person name="Syed K."/>
            <person name="Tsang A."/>
            <person name="Wiebenga A."/>
            <person name="Young D."/>
            <person name="Pisabarro A."/>
            <person name="Eastwood D.C."/>
            <person name="Martin F."/>
            <person name="Cullen D."/>
            <person name="Grigoriev I.V."/>
            <person name="Hibbett D.S."/>
        </authorList>
    </citation>
    <scope>NUCLEOTIDE SEQUENCE [LARGE SCALE GENOMIC DNA]</scope>
    <source>
        <strain evidence="8 9">ATCC 11539</strain>
    </source>
</reference>
<gene>
    <name evidence="8" type="ORF">GLOTRDRAFT_105895</name>
</gene>
<dbReference type="EMBL" id="KB469302">
    <property type="protein sequence ID" value="EPQ55054.1"/>
    <property type="molecule type" value="Genomic_DNA"/>
</dbReference>
<keyword evidence="2 8" id="KW-0378">Hydrolase</keyword>
<dbReference type="GO" id="GO:0006032">
    <property type="term" value="P:chitin catabolic process"/>
    <property type="evidence" value="ECO:0007669"/>
    <property type="project" value="UniProtKB-KW"/>
</dbReference>
<dbReference type="PROSITE" id="PS51910">
    <property type="entry name" value="GH18_2"/>
    <property type="match status" value="1"/>
</dbReference>
<accession>S7RQ86</accession>
<dbReference type="GO" id="GO:0008843">
    <property type="term" value="F:endochitinase activity"/>
    <property type="evidence" value="ECO:0007669"/>
    <property type="project" value="UniProtKB-EC"/>
</dbReference>
<dbReference type="Gene3D" id="3.20.20.80">
    <property type="entry name" value="Glycosidases"/>
    <property type="match status" value="1"/>
</dbReference>
<evidence type="ECO:0000256" key="4">
    <source>
        <dbReference type="ARBA" id="ARBA00023277"/>
    </source>
</evidence>
<feature type="domain" description="GH18" evidence="7">
    <location>
        <begin position="21"/>
        <end position="295"/>
    </location>
</feature>
<dbReference type="KEGG" id="gtr:GLOTRDRAFT_105895"/>
<organism evidence="8 9">
    <name type="scientific">Gloeophyllum trabeum (strain ATCC 11539 / FP-39264 / Madison 617)</name>
    <name type="common">Brown rot fungus</name>
    <dbReference type="NCBI Taxonomy" id="670483"/>
    <lineage>
        <taxon>Eukaryota</taxon>
        <taxon>Fungi</taxon>
        <taxon>Dikarya</taxon>
        <taxon>Basidiomycota</taxon>
        <taxon>Agaricomycotina</taxon>
        <taxon>Agaricomycetes</taxon>
        <taxon>Gloeophyllales</taxon>
        <taxon>Gloeophyllaceae</taxon>
        <taxon>Gloeophyllum</taxon>
    </lineage>
</organism>
<dbReference type="InterPro" id="IPR001579">
    <property type="entry name" value="Glyco_hydro_18_chit_AS"/>
</dbReference>
<dbReference type="OrthoDB" id="3012298at2759"/>
<evidence type="ECO:0000256" key="1">
    <source>
        <dbReference type="ARBA" id="ARBA00000822"/>
    </source>
</evidence>
<dbReference type="Proteomes" id="UP000030669">
    <property type="component" value="Unassembled WGS sequence"/>
</dbReference>
<dbReference type="InterPro" id="IPR017853">
    <property type="entry name" value="GH"/>
</dbReference>
<dbReference type="eggNOG" id="ENOG502SMK5">
    <property type="taxonomic scope" value="Eukaryota"/>
</dbReference>
<sequence length="295" mass="32064">MIRQHCALKLPRAATGNYVAPHFVLYTDRFVPAHTGPPPVSEVQVRVLSFLLIEGAYDKAAEWAQMSPVDRSSIKAQYAAAGIKLLVSAFGSTDIPTTSNADPVATADSMAAWVKQYSLDGIDVDYEDLNAMTAGDGKAEAWLIAFTKQLRVHLPQDQYIVTHAPLAPWFSPGHWGGGAYLTVDRTVGHLIDWFYNQGLLEYVTCPGLITASSPTWPNTAVFQIAAQSIPLNKLVIGKPALPAVDASNGWMDPLTLSSCLKEARQNGWNAGVMTWQYPEGGAPWISVVRSQAWPV</sequence>
<dbReference type="CDD" id="cd00598">
    <property type="entry name" value="GH18_chitinase-like"/>
    <property type="match status" value="1"/>
</dbReference>
<dbReference type="InterPro" id="IPR001223">
    <property type="entry name" value="Glyco_hydro18_cat"/>
</dbReference>
<evidence type="ECO:0000256" key="5">
    <source>
        <dbReference type="ARBA" id="ARBA00023295"/>
    </source>
</evidence>
<keyword evidence="6" id="KW-0624">Polysaccharide degradation</keyword>
<dbReference type="HOGENOM" id="CLU_050410_1_0_1"/>
<evidence type="ECO:0000313" key="8">
    <source>
        <dbReference type="EMBL" id="EPQ55054.1"/>
    </source>
</evidence>
<dbReference type="GeneID" id="19298740"/>
<dbReference type="SUPFAM" id="SSF51445">
    <property type="entry name" value="(Trans)glycosidases"/>
    <property type="match status" value="1"/>
</dbReference>
<evidence type="ECO:0000256" key="3">
    <source>
        <dbReference type="ARBA" id="ARBA00023024"/>
    </source>
</evidence>
<evidence type="ECO:0000256" key="6">
    <source>
        <dbReference type="ARBA" id="ARBA00023326"/>
    </source>
</evidence>
<dbReference type="OMA" id="TWIKAAK"/>
<dbReference type="RefSeq" id="XP_007866227.1">
    <property type="nucleotide sequence ID" value="XM_007868036.1"/>
</dbReference>
<dbReference type="AlphaFoldDB" id="S7RQ86"/>
<proteinExistence type="predicted"/>
<comment type="catalytic activity">
    <reaction evidence="1">
        <text>Random endo-hydrolysis of N-acetyl-beta-D-glucosaminide (1-&gt;4)-beta-linkages in chitin and chitodextrins.</text>
        <dbReference type="EC" id="3.2.1.14"/>
    </reaction>
</comment>
<evidence type="ECO:0000256" key="2">
    <source>
        <dbReference type="ARBA" id="ARBA00022801"/>
    </source>
</evidence>
<dbReference type="GO" id="GO:0000272">
    <property type="term" value="P:polysaccharide catabolic process"/>
    <property type="evidence" value="ECO:0007669"/>
    <property type="project" value="UniProtKB-KW"/>
</dbReference>
<name>S7RQ86_GLOTA</name>
<dbReference type="PROSITE" id="PS01095">
    <property type="entry name" value="GH18_1"/>
    <property type="match status" value="1"/>
</dbReference>